<gene>
    <name evidence="2" type="ORF">HK105_202724</name>
</gene>
<accession>A0ABR4NEF9</accession>
<dbReference type="InterPro" id="IPR019026">
    <property type="entry name" value="Peptidase_M64_IgA"/>
</dbReference>
<keyword evidence="3" id="KW-1185">Reference proteome</keyword>
<dbReference type="InterPro" id="IPR024079">
    <property type="entry name" value="MetalloPept_cat_dom_sf"/>
</dbReference>
<dbReference type="Gene3D" id="3.40.390.10">
    <property type="entry name" value="Collagenase (Catalytic Domain)"/>
    <property type="match status" value="1"/>
</dbReference>
<dbReference type="Proteomes" id="UP001527925">
    <property type="component" value="Unassembled WGS sequence"/>
</dbReference>
<evidence type="ECO:0008006" key="4">
    <source>
        <dbReference type="Google" id="ProtNLM"/>
    </source>
</evidence>
<name>A0ABR4NEF9_9FUNG</name>
<proteinExistence type="predicted"/>
<protein>
    <recommendedName>
        <fullName evidence="4">IgA peptidase M64</fullName>
    </recommendedName>
</protein>
<feature type="chain" id="PRO_5046306988" description="IgA peptidase M64" evidence="1">
    <location>
        <begin position="24"/>
        <end position="634"/>
    </location>
</feature>
<evidence type="ECO:0000256" key="1">
    <source>
        <dbReference type="SAM" id="SignalP"/>
    </source>
</evidence>
<keyword evidence="1" id="KW-0732">Signal</keyword>
<sequence length="634" mass="69529">MVASSLVAALAAVIAASTAAASAGQMPLQMPPALPEQYREQPPLLLHDADIDDSGFFGTSLVLDVRTRACTVLGPIAPVQRHRGVTATSPVVLEFRPVAREPDAHSHGAGGDESPARWVSLVAASEAAAAQAVADLCPTGTVVRAASANDAALAAAESARDKVIKIISNGRPSNRIDVVFMGDGYTADEADRFESDIRRLTEDMWSGETFAAVLPLFNIWAIFRPSKEHGIGVGGRPKDTAFGLYRDGTELRGIYPSRPDAARRACMQLGRYACDYPSIIGNDDYYGGLGGEFVVGTRSKTTGTVVLRHEMGHNFVSVGEEYDGGYVYSGCNAAASLKPSPWKAWLTDARSEREERSVLRVEDYAWYDLAKGPYTVNFESDGDYSKWLLKISSSGVESDGALEVYLDGERLAWNTTGNLDRAFFEWRSDKAGFSAGNHTLVFKQGKPPASKRSPIRQLCSITLHEFGNDSEFTMDNTAISMYPTWSLYGTKTYRPTNEGCLMRNMSSHAFCSVCKEGLWQNLLTRLSLIDGIHTTCAKGRDEVRLKVVTIPLAQFRPEKQRAMFPDERLTVTWLRNGVEVPELANQFDISLPRKMRKRGDVFTAKVVFETPQVRVDKRGVMSSTMDWVQQSPCA</sequence>
<evidence type="ECO:0000313" key="2">
    <source>
        <dbReference type="EMBL" id="KAL2917851.1"/>
    </source>
</evidence>
<dbReference type="Pfam" id="PF09471">
    <property type="entry name" value="Peptidase_M64"/>
    <property type="match status" value="1"/>
</dbReference>
<dbReference type="EMBL" id="JADGIZ020000009">
    <property type="protein sequence ID" value="KAL2917851.1"/>
    <property type="molecule type" value="Genomic_DNA"/>
</dbReference>
<evidence type="ECO:0000313" key="3">
    <source>
        <dbReference type="Proteomes" id="UP001527925"/>
    </source>
</evidence>
<feature type="signal peptide" evidence="1">
    <location>
        <begin position="1"/>
        <end position="23"/>
    </location>
</feature>
<organism evidence="2 3">
    <name type="scientific">Polyrhizophydium stewartii</name>
    <dbReference type="NCBI Taxonomy" id="2732419"/>
    <lineage>
        <taxon>Eukaryota</taxon>
        <taxon>Fungi</taxon>
        <taxon>Fungi incertae sedis</taxon>
        <taxon>Chytridiomycota</taxon>
        <taxon>Chytridiomycota incertae sedis</taxon>
        <taxon>Chytridiomycetes</taxon>
        <taxon>Rhizophydiales</taxon>
        <taxon>Rhizophydiales incertae sedis</taxon>
        <taxon>Polyrhizophydium</taxon>
    </lineage>
</organism>
<comment type="caution">
    <text evidence="2">The sequence shown here is derived from an EMBL/GenBank/DDBJ whole genome shotgun (WGS) entry which is preliminary data.</text>
</comment>
<reference evidence="2 3" key="1">
    <citation type="submission" date="2023-09" db="EMBL/GenBank/DDBJ databases">
        <title>Pangenome analysis of Batrachochytrium dendrobatidis and related Chytrids.</title>
        <authorList>
            <person name="Yacoub M.N."/>
            <person name="Stajich J.E."/>
            <person name="James T.Y."/>
        </authorList>
    </citation>
    <scope>NUCLEOTIDE SEQUENCE [LARGE SCALE GENOMIC DNA]</scope>
    <source>
        <strain evidence="2 3">JEL0888</strain>
    </source>
</reference>